<dbReference type="RefSeq" id="WP_054583164.1">
    <property type="nucleotide sequence ID" value="NZ_LGUC01000001.1"/>
</dbReference>
<dbReference type="Proteomes" id="UP000050535">
    <property type="component" value="Unassembled WGS sequence"/>
</dbReference>
<dbReference type="AlphaFoldDB" id="A0A0P7FTJ0"/>
<dbReference type="EMBL" id="LGUC01000001">
    <property type="protein sequence ID" value="KPN30060.1"/>
    <property type="molecule type" value="Genomic_DNA"/>
</dbReference>
<dbReference type="Pfam" id="PF19123">
    <property type="entry name" value="DUF5807"/>
    <property type="match status" value="1"/>
</dbReference>
<gene>
    <name evidence="1" type="ORF">SY89_00782</name>
</gene>
<sequence>MSKLSEFLAGERLEDVALFLAEDQLDEAGKLADAGEEVDGGVVLVRPGEQGRKLFSAGTGQDAMEFAKEAMGEGGSIDADLAGGQCPAGDGDAHQVQYVFAFAEAENPEVGGMYADGDVIHAYAKCACGESYSEKWVVGSRE</sequence>
<keyword evidence="2" id="KW-1185">Reference proteome</keyword>
<evidence type="ECO:0000313" key="2">
    <source>
        <dbReference type="Proteomes" id="UP000050535"/>
    </source>
</evidence>
<comment type="caution">
    <text evidence="1">The sequence shown here is derived from an EMBL/GenBank/DDBJ whole genome shotgun (WGS) entry which is preliminary data.</text>
</comment>
<dbReference type="OrthoDB" id="300179at2157"/>
<accession>A0A0P7FTJ0</accession>
<dbReference type="InterPro" id="IPR043830">
    <property type="entry name" value="DUF5807"/>
</dbReference>
<dbReference type="STRING" id="699431.SY89_00782"/>
<reference evidence="2" key="1">
    <citation type="submission" date="2013-11" db="EMBL/GenBank/DDBJ databases">
        <authorList>
            <person name="Hoang H.T."/>
            <person name="Killian M.L."/>
            <person name="Madson D.M."/>
            <person name="Arruda P.H.E."/>
            <person name="Sun D."/>
            <person name="Schwartz K.J."/>
            <person name="Yoon K."/>
        </authorList>
    </citation>
    <scope>NUCLEOTIDE SEQUENCE [LARGE SCALE GENOMIC DNA]</scope>
    <source>
        <strain evidence="2">CDK2</strain>
    </source>
</reference>
<organism evidence="1 2">
    <name type="scientific">Halolamina pelagica</name>
    <dbReference type="NCBI Taxonomy" id="699431"/>
    <lineage>
        <taxon>Archaea</taxon>
        <taxon>Methanobacteriati</taxon>
        <taxon>Methanobacteriota</taxon>
        <taxon>Stenosarchaea group</taxon>
        <taxon>Halobacteria</taxon>
        <taxon>Halobacteriales</taxon>
        <taxon>Haloferacaceae</taxon>
    </lineage>
</organism>
<proteinExistence type="predicted"/>
<evidence type="ECO:0000313" key="1">
    <source>
        <dbReference type="EMBL" id="KPN30060.1"/>
    </source>
</evidence>
<protein>
    <submittedName>
        <fullName evidence="1">Uncharacterized protein</fullName>
    </submittedName>
</protein>
<name>A0A0P7FTJ0_9EURY</name>